<keyword evidence="2" id="KW-1185">Reference proteome</keyword>
<sequence length="277" mass="30714">MAIPVHTLKRLTAAFVVGLAPSPSSTNREFAVARINAALDSGIFDGTPAWSNYRLPSIQPSADMLSTVAVQPGRDQYYCPSNYHPARAPNVSTTLVHRSDIQAEDFFSRVHAHINVNPETPTLGRKESMEPRKTPHLVDLQNSWRHKRPVIMGVVNLEVQSDGKSVKQAEKTSESAVIALEVGKVRARPSCALYPGKNHWCYVMGPTSKHPGKHCPVGIDVVTLWARKIHDKEADEDCVNPPSILKPTLLIFEHIWPPATINVRLKQSFEKSNIRKG</sequence>
<reference evidence="1" key="1">
    <citation type="submission" date="2023-03" db="EMBL/GenBank/DDBJ databases">
        <title>Massive genome expansion in bonnet fungi (Mycena s.s.) driven by repeated elements and novel gene families across ecological guilds.</title>
        <authorList>
            <consortium name="Lawrence Berkeley National Laboratory"/>
            <person name="Harder C.B."/>
            <person name="Miyauchi S."/>
            <person name="Viragh M."/>
            <person name="Kuo A."/>
            <person name="Thoen E."/>
            <person name="Andreopoulos B."/>
            <person name="Lu D."/>
            <person name="Skrede I."/>
            <person name="Drula E."/>
            <person name="Henrissat B."/>
            <person name="Morin E."/>
            <person name="Kohler A."/>
            <person name="Barry K."/>
            <person name="LaButti K."/>
            <person name="Morin E."/>
            <person name="Salamov A."/>
            <person name="Lipzen A."/>
            <person name="Mereny Z."/>
            <person name="Hegedus B."/>
            <person name="Baldrian P."/>
            <person name="Stursova M."/>
            <person name="Weitz H."/>
            <person name="Taylor A."/>
            <person name="Grigoriev I.V."/>
            <person name="Nagy L.G."/>
            <person name="Martin F."/>
            <person name="Kauserud H."/>
        </authorList>
    </citation>
    <scope>NUCLEOTIDE SEQUENCE</scope>
    <source>
        <strain evidence="1">CBHHK002</strain>
    </source>
</reference>
<dbReference type="Proteomes" id="UP001218218">
    <property type="component" value="Unassembled WGS sequence"/>
</dbReference>
<dbReference type="EMBL" id="JARIHO010000049">
    <property type="protein sequence ID" value="KAJ7321940.1"/>
    <property type="molecule type" value="Genomic_DNA"/>
</dbReference>
<comment type="caution">
    <text evidence="1">The sequence shown here is derived from an EMBL/GenBank/DDBJ whole genome shotgun (WGS) entry which is preliminary data.</text>
</comment>
<evidence type="ECO:0000313" key="1">
    <source>
        <dbReference type="EMBL" id="KAJ7321940.1"/>
    </source>
</evidence>
<evidence type="ECO:0000313" key="2">
    <source>
        <dbReference type="Proteomes" id="UP001218218"/>
    </source>
</evidence>
<protein>
    <submittedName>
        <fullName evidence="1">Uncharacterized protein</fullName>
    </submittedName>
</protein>
<accession>A0AAD7EHK2</accession>
<name>A0AAD7EHK2_9AGAR</name>
<organism evidence="1 2">
    <name type="scientific">Mycena albidolilacea</name>
    <dbReference type="NCBI Taxonomy" id="1033008"/>
    <lineage>
        <taxon>Eukaryota</taxon>
        <taxon>Fungi</taxon>
        <taxon>Dikarya</taxon>
        <taxon>Basidiomycota</taxon>
        <taxon>Agaricomycotina</taxon>
        <taxon>Agaricomycetes</taxon>
        <taxon>Agaricomycetidae</taxon>
        <taxon>Agaricales</taxon>
        <taxon>Marasmiineae</taxon>
        <taxon>Mycenaceae</taxon>
        <taxon>Mycena</taxon>
    </lineage>
</organism>
<gene>
    <name evidence="1" type="ORF">DFH08DRAFT_969835</name>
</gene>
<dbReference type="AlphaFoldDB" id="A0AAD7EHK2"/>
<proteinExistence type="predicted"/>